<dbReference type="PROSITE" id="PS50081">
    <property type="entry name" value="ZF_DAG_PE_2"/>
    <property type="match status" value="1"/>
</dbReference>
<dbReference type="AlphaFoldDB" id="A0AAX6RHC1"/>
<feature type="domain" description="AGC-kinase C-terminal" evidence="16">
    <location>
        <begin position="484"/>
        <end position="555"/>
    </location>
</feature>
<keyword evidence="8" id="KW-0863">Zinc-finger</keyword>
<dbReference type="GO" id="GO:0008270">
    <property type="term" value="F:zinc ion binding"/>
    <property type="evidence" value="ECO:0007669"/>
    <property type="project" value="UniProtKB-KW"/>
</dbReference>
<dbReference type="GeneID" id="101726323"/>
<dbReference type="InterPro" id="IPR000719">
    <property type="entry name" value="Prot_kinase_dom"/>
</dbReference>
<keyword evidence="4" id="KW-0597">Phosphoprotein</keyword>
<dbReference type="PIRSF" id="PIRSF000554">
    <property type="entry name" value="PKC_zeta"/>
    <property type="match status" value="1"/>
</dbReference>
<evidence type="ECO:0000256" key="3">
    <source>
        <dbReference type="ARBA" id="ARBA00022527"/>
    </source>
</evidence>
<evidence type="ECO:0000256" key="1">
    <source>
        <dbReference type="ARBA" id="ARBA00005490"/>
    </source>
</evidence>
<feature type="binding site" evidence="12">
    <location>
        <begin position="225"/>
        <end position="233"/>
    </location>
    <ligand>
        <name>ATP</name>
        <dbReference type="ChEBI" id="CHEBI:30616"/>
    </ligand>
</feature>
<evidence type="ECO:0000313" key="18">
    <source>
        <dbReference type="RefSeq" id="XP_021094750.1"/>
    </source>
</evidence>
<dbReference type="GO" id="GO:0005524">
    <property type="term" value="F:ATP binding"/>
    <property type="evidence" value="ECO:0007669"/>
    <property type="project" value="UniProtKB-UniRule"/>
</dbReference>
<dbReference type="PROSITE" id="PS00107">
    <property type="entry name" value="PROTEIN_KINASE_ATP"/>
    <property type="match status" value="1"/>
</dbReference>
<dbReference type="Pfam" id="PF00130">
    <property type="entry name" value="C1_1"/>
    <property type="match status" value="1"/>
</dbReference>
<evidence type="ECO:0000259" key="14">
    <source>
        <dbReference type="PROSITE" id="PS50011"/>
    </source>
</evidence>
<comment type="similarity">
    <text evidence="1">Belongs to the protein kinase superfamily. AGC Ser/Thr protein kinase family. PKC subfamily.</text>
</comment>
<dbReference type="Gene3D" id="3.30.60.20">
    <property type="match status" value="1"/>
</dbReference>
<organism evidence="17 18">
    <name type="scientific">Heterocephalus glaber</name>
    <name type="common">Naked mole rat</name>
    <dbReference type="NCBI Taxonomy" id="10181"/>
    <lineage>
        <taxon>Eukaryota</taxon>
        <taxon>Metazoa</taxon>
        <taxon>Chordata</taxon>
        <taxon>Craniata</taxon>
        <taxon>Vertebrata</taxon>
        <taxon>Euteleostomi</taxon>
        <taxon>Mammalia</taxon>
        <taxon>Eutheria</taxon>
        <taxon>Euarchontoglires</taxon>
        <taxon>Glires</taxon>
        <taxon>Rodentia</taxon>
        <taxon>Hystricomorpha</taxon>
        <taxon>Bathyergidae</taxon>
        <taxon>Heterocephalus</taxon>
    </lineage>
</organism>
<dbReference type="GO" id="GO:0004697">
    <property type="term" value="F:diacylglycerol-dependent serine/threonine kinase activity"/>
    <property type="evidence" value="ECO:0007669"/>
    <property type="project" value="UniProtKB-EC"/>
</dbReference>
<keyword evidence="3" id="KW-0723">Serine/threonine-protein kinase</keyword>
<dbReference type="SMART" id="SM00109">
    <property type="entry name" value="C1"/>
    <property type="match status" value="1"/>
</dbReference>
<evidence type="ECO:0000259" key="16">
    <source>
        <dbReference type="PROSITE" id="PS51285"/>
    </source>
</evidence>
<sequence length="555" mass="62894">MTTRSLENLIFSKGLCDKDRDVWHLGNEQLCTTRWVEEEGDPHTASPQLELKEAIRLSELKKDSELLIHASPCISEHPKVPCPGGEKSIHHRSAGCWRKLYYANGHAFQAKCFSRGARCAVCTDLAGGLGCRVYKCTDCKLLVHKKCHKLLTVECGQRSSPSEAMMPVDPSSVASDPAKTAIPRNLSTYEALKQVDKENGAGNTGEGGKASSGLGLEDFDLLRVIGRGSFAKVLLVQLKKSDCKYAMKVVKKEHVSPDRVWAEKHVLEQAANYPFLVGLHSCFQTESRLFFILDYVNGGDLLFHMQQQRILPEEHARFYSAEICLAFSYLHQRGIMYRNLKFDNLLLDSEGHIKLTDYCLCKAGLQPGGTTRTFCGIPNYLAPEVVRGEDYGFGVDWWNLGVVMYEMMIGKSPFHFDESLVNPYENSMDYLLKVILESNIYIPPCLSVHAASVLERFLDRDPKRRLGCHTQKGFVDVQEHAFFQNVDWDMMEQKQVVPPFKPNVSEEFGLDNFDPEFTNEPVRLTPDDNDIVKKIDGYEFEGFEYINHLSMYEEE</sequence>
<dbReference type="Proteomes" id="UP000694906">
    <property type="component" value="Unplaced"/>
</dbReference>
<keyword evidence="10" id="KW-0862">Zinc</keyword>
<keyword evidence="7 12" id="KW-0547">Nucleotide-binding</keyword>
<dbReference type="InterPro" id="IPR017892">
    <property type="entry name" value="Pkinase_C"/>
</dbReference>
<dbReference type="Gene3D" id="3.30.200.20">
    <property type="entry name" value="Phosphorylase Kinase, domain 1"/>
    <property type="match status" value="1"/>
</dbReference>
<proteinExistence type="inferred from homology"/>
<evidence type="ECO:0000256" key="2">
    <source>
        <dbReference type="ARBA" id="ARBA00012429"/>
    </source>
</evidence>
<dbReference type="Pfam" id="PF00433">
    <property type="entry name" value="Pkinase_C"/>
    <property type="match status" value="1"/>
</dbReference>
<dbReference type="PROSITE" id="PS50011">
    <property type="entry name" value="PROTEIN_KINASE_DOM"/>
    <property type="match status" value="1"/>
</dbReference>
<evidence type="ECO:0000256" key="13">
    <source>
        <dbReference type="PROSITE-ProRule" id="PRU10141"/>
    </source>
</evidence>
<feature type="binding site" evidence="12">
    <location>
        <position position="248"/>
    </location>
    <ligand>
        <name>ATP</name>
        <dbReference type="ChEBI" id="CHEBI:30616"/>
    </ligand>
</feature>
<evidence type="ECO:0000256" key="4">
    <source>
        <dbReference type="ARBA" id="ARBA00022553"/>
    </source>
</evidence>
<dbReference type="RefSeq" id="XP_021094750.1">
    <property type="nucleotide sequence ID" value="XM_021239091.1"/>
</dbReference>
<evidence type="ECO:0000256" key="11">
    <source>
        <dbReference type="ARBA" id="ARBA00022840"/>
    </source>
</evidence>
<keyword evidence="9" id="KW-0418">Kinase</keyword>
<name>A0AAX6RHC1_HETGA</name>
<dbReference type="GO" id="GO:0005737">
    <property type="term" value="C:cytoplasm"/>
    <property type="evidence" value="ECO:0007669"/>
    <property type="project" value="UniProtKB-SubCell"/>
</dbReference>
<evidence type="ECO:0000256" key="10">
    <source>
        <dbReference type="ARBA" id="ARBA00022833"/>
    </source>
</evidence>
<dbReference type="PROSITE" id="PS51285">
    <property type="entry name" value="AGC_KINASE_CTER"/>
    <property type="match status" value="1"/>
</dbReference>
<protein>
    <recommendedName>
        <fullName evidence="2">protein kinase C</fullName>
        <ecNumber evidence="2">2.7.11.13</ecNumber>
    </recommendedName>
</protein>
<evidence type="ECO:0000256" key="6">
    <source>
        <dbReference type="ARBA" id="ARBA00022723"/>
    </source>
</evidence>
<feature type="domain" description="Protein kinase" evidence="14">
    <location>
        <begin position="219"/>
        <end position="483"/>
    </location>
</feature>
<dbReference type="FunFam" id="1.10.510.10:FF:000048">
    <property type="entry name" value="Protein kinase C"/>
    <property type="match status" value="1"/>
</dbReference>
<keyword evidence="5" id="KW-0808">Transferase</keyword>
<evidence type="ECO:0000256" key="12">
    <source>
        <dbReference type="PIRSR" id="PIRSR000554-2"/>
    </source>
</evidence>
<dbReference type="Gene3D" id="3.10.20.90">
    <property type="entry name" value="Phosphatidylinositol 3-kinase Catalytic Subunit, Chain A, domain 1"/>
    <property type="match status" value="1"/>
</dbReference>
<evidence type="ECO:0000256" key="8">
    <source>
        <dbReference type="ARBA" id="ARBA00022771"/>
    </source>
</evidence>
<dbReference type="EC" id="2.7.11.13" evidence="2"/>
<keyword evidence="11 12" id="KW-0067">ATP-binding</keyword>
<dbReference type="FunFam" id="3.30.200.20:FF:000070">
    <property type="entry name" value="Protein kinase C"/>
    <property type="match status" value="1"/>
</dbReference>
<accession>A0AAX6RHC1</accession>
<evidence type="ECO:0000259" key="15">
    <source>
        <dbReference type="PROSITE" id="PS50081"/>
    </source>
</evidence>
<dbReference type="SMART" id="SM00133">
    <property type="entry name" value="S_TK_X"/>
    <property type="match status" value="1"/>
</dbReference>
<dbReference type="InterPro" id="IPR011009">
    <property type="entry name" value="Kinase-like_dom_sf"/>
</dbReference>
<evidence type="ECO:0000256" key="5">
    <source>
        <dbReference type="ARBA" id="ARBA00022679"/>
    </source>
</evidence>
<feature type="binding site" evidence="13">
    <location>
        <position position="252"/>
    </location>
    <ligand>
        <name>ATP</name>
        <dbReference type="ChEBI" id="CHEBI:30616"/>
    </ligand>
</feature>
<dbReference type="Gene3D" id="1.10.510.10">
    <property type="entry name" value="Transferase(Phosphotransferase) domain 1"/>
    <property type="match status" value="1"/>
</dbReference>
<keyword evidence="17" id="KW-1185">Reference proteome</keyword>
<evidence type="ECO:0000256" key="9">
    <source>
        <dbReference type="ARBA" id="ARBA00022777"/>
    </source>
</evidence>
<dbReference type="Pfam" id="PF00069">
    <property type="entry name" value="Pkinase"/>
    <property type="match status" value="1"/>
</dbReference>
<evidence type="ECO:0000313" key="17">
    <source>
        <dbReference type="Proteomes" id="UP000694906"/>
    </source>
</evidence>
<feature type="domain" description="Phorbol-ester/DAG-type" evidence="15">
    <location>
        <begin position="105"/>
        <end position="155"/>
    </location>
</feature>
<gene>
    <name evidence="18" type="primary">LOC101726323</name>
</gene>
<dbReference type="InterPro" id="IPR012233">
    <property type="entry name" value="PKC"/>
</dbReference>
<dbReference type="PANTHER" id="PTHR24351">
    <property type="entry name" value="RIBOSOMAL PROTEIN S6 KINASE"/>
    <property type="match status" value="1"/>
</dbReference>
<evidence type="ECO:0000256" key="7">
    <source>
        <dbReference type="ARBA" id="ARBA00022741"/>
    </source>
</evidence>
<dbReference type="InterPro" id="IPR002219">
    <property type="entry name" value="PKC_DAG/PE"/>
</dbReference>
<dbReference type="InterPro" id="IPR046349">
    <property type="entry name" value="C1-like_sf"/>
</dbReference>
<dbReference type="SUPFAM" id="SSF57889">
    <property type="entry name" value="Cysteine-rich domain"/>
    <property type="match status" value="1"/>
</dbReference>
<reference evidence="18" key="1">
    <citation type="submission" date="2025-08" db="UniProtKB">
        <authorList>
            <consortium name="RefSeq"/>
        </authorList>
    </citation>
    <scope>IDENTIFICATION</scope>
</reference>
<keyword evidence="6" id="KW-0479">Metal-binding</keyword>
<dbReference type="InterPro" id="IPR000961">
    <property type="entry name" value="AGC-kinase_C"/>
</dbReference>
<dbReference type="InterPro" id="IPR017441">
    <property type="entry name" value="Protein_kinase_ATP_BS"/>
</dbReference>
<dbReference type="SUPFAM" id="SSF56112">
    <property type="entry name" value="Protein kinase-like (PK-like)"/>
    <property type="match status" value="1"/>
</dbReference>